<name>T1A3Y2_9ZZZZ</name>
<dbReference type="AlphaFoldDB" id="T1A3Y2"/>
<dbReference type="GO" id="GO:0004185">
    <property type="term" value="F:serine-type carboxypeptidase activity"/>
    <property type="evidence" value="ECO:0007669"/>
    <property type="project" value="InterPro"/>
</dbReference>
<dbReference type="InterPro" id="IPR012338">
    <property type="entry name" value="Beta-lactam/transpept-like"/>
</dbReference>
<dbReference type="Gene3D" id="3.40.710.10">
    <property type="entry name" value="DD-peptidase/beta-lactamase superfamily"/>
    <property type="match status" value="1"/>
</dbReference>
<feature type="non-terminal residue" evidence="2">
    <location>
        <position position="1"/>
    </location>
</feature>
<dbReference type="SUPFAM" id="SSF56601">
    <property type="entry name" value="beta-lactamase/transpeptidase-like"/>
    <property type="match status" value="1"/>
</dbReference>
<feature type="region of interest" description="Disordered" evidence="1">
    <location>
        <begin position="20"/>
        <end position="40"/>
    </location>
</feature>
<accession>T1A3Y2</accession>
<protein>
    <submittedName>
        <fullName evidence="2">D-alanyl-D-alanine carboxypeptidase/D-alanyl-D-alanine-endopeptidase</fullName>
    </submittedName>
</protein>
<keyword evidence="2" id="KW-0645">Protease</keyword>
<proteinExistence type="predicted"/>
<comment type="caution">
    <text evidence="2">The sequence shown here is derived from an EMBL/GenBank/DDBJ whole genome shotgun (WGS) entry which is preliminary data.</text>
</comment>
<dbReference type="Pfam" id="PF02113">
    <property type="entry name" value="Peptidase_S13"/>
    <property type="match status" value="1"/>
</dbReference>
<reference evidence="2" key="1">
    <citation type="submission" date="2013-08" db="EMBL/GenBank/DDBJ databases">
        <authorList>
            <person name="Mendez C."/>
            <person name="Richter M."/>
            <person name="Ferrer M."/>
            <person name="Sanchez J."/>
        </authorList>
    </citation>
    <scope>NUCLEOTIDE SEQUENCE</scope>
</reference>
<sequence length="157" mass="17201">ARPHETLASASRVLSNFVAQTERDDPPRVGPPPLYSGSGLTTGNRLSANDLVHLLVYEYHDTRRFPAFYAGLAVPHDAPFAFLRQGDAAWLNRVALKTGTLNQPRSVCGIAGYLRKRDGGWIAFAAIVNGGPHWRHVPLYQAIGAERAGIEALARRY</sequence>
<dbReference type="GO" id="GO:0006508">
    <property type="term" value="P:proteolysis"/>
    <property type="evidence" value="ECO:0007669"/>
    <property type="project" value="InterPro"/>
</dbReference>
<gene>
    <name evidence="2" type="ORF">B1B_10919</name>
</gene>
<dbReference type="InterPro" id="IPR000667">
    <property type="entry name" value="Peptidase_S13"/>
</dbReference>
<organism evidence="2">
    <name type="scientific">mine drainage metagenome</name>
    <dbReference type="NCBI Taxonomy" id="410659"/>
    <lineage>
        <taxon>unclassified sequences</taxon>
        <taxon>metagenomes</taxon>
        <taxon>ecological metagenomes</taxon>
    </lineage>
</organism>
<reference evidence="2" key="2">
    <citation type="journal article" date="2014" name="ISME J.">
        <title>Microbial stratification in low pH oxic and suboxic macroscopic growths along an acid mine drainage.</title>
        <authorList>
            <person name="Mendez-Garcia C."/>
            <person name="Mesa V."/>
            <person name="Sprenger R.R."/>
            <person name="Richter M."/>
            <person name="Diez M.S."/>
            <person name="Solano J."/>
            <person name="Bargiela R."/>
            <person name="Golyshina O.V."/>
            <person name="Manteca A."/>
            <person name="Ramos J.L."/>
            <person name="Gallego J.R."/>
            <person name="Llorente I."/>
            <person name="Martins Dos Santos V.A."/>
            <person name="Jensen O.N."/>
            <person name="Pelaez A.I."/>
            <person name="Sanchez J."/>
            <person name="Ferrer M."/>
        </authorList>
    </citation>
    <scope>NUCLEOTIDE SEQUENCE</scope>
</reference>
<evidence type="ECO:0000313" key="2">
    <source>
        <dbReference type="EMBL" id="EQD51702.1"/>
    </source>
</evidence>
<keyword evidence="2" id="KW-0121">Carboxypeptidase</keyword>
<dbReference type="EMBL" id="AUZY01007055">
    <property type="protein sequence ID" value="EQD51702.1"/>
    <property type="molecule type" value="Genomic_DNA"/>
</dbReference>
<evidence type="ECO:0000256" key="1">
    <source>
        <dbReference type="SAM" id="MobiDB-lite"/>
    </source>
</evidence>
<keyword evidence="2" id="KW-0378">Hydrolase</keyword>